<evidence type="ECO:0000313" key="2">
    <source>
        <dbReference type="Proteomes" id="UP000002039"/>
    </source>
</evidence>
<dbReference type="EMBL" id="EQ999973">
    <property type="protein sequence ID" value="EEQ83812.2"/>
    <property type="molecule type" value="Genomic_DNA"/>
</dbReference>
<evidence type="ECO:0000313" key="1">
    <source>
        <dbReference type="EMBL" id="EEQ83812.2"/>
    </source>
</evidence>
<sequence>MLVQELLKNKNFSISTSSQTMDAAAHNCAFTLLSPATAPDLQASSSPHPSPRPVPGSKQCSLLLCLSSAALQAYNHPLSACTISDQVYANMPRFPANGPRAAAHFHNLIVNGR</sequence>
<dbReference type="RefSeq" id="XP_045271924.1">
    <property type="nucleotide sequence ID" value="XM_045416123.1"/>
</dbReference>
<dbReference type="GeneID" id="69023349"/>
<protein>
    <submittedName>
        <fullName evidence="1">Uncharacterized protein</fullName>
    </submittedName>
</protein>
<gene>
    <name evidence="1" type="ORF">BDCG_00617</name>
</gene>
<accession>A0ABP2ENT5</accession>
<name>A0ABP2ENT5_AJEDR</name>
<proteinExistence type="predicted"/>
<dbReference type="Proteomes" id="UP000002039">
    <property type="component" value="Unassembled WGS sequence"/>
</dbReference>
<keyword evidence="2" id="KW-1185">Reference proteome</keyword>
<reference evidence="2" key="1">
    <citation type="journal article" date="2015" name="PLoS Genet.">
        <title>The dynamic genome and transcriptome of the human fungal pathogen Blastomyces and close relative Emmonsia.</title>
        <authorList>
            <person name="Munoz J.F."/>
            <person name="Gauthier G.M."/>
            <person name="Desjardins C.A."/>
            <person name="Gallo J.E."/>
            <person name="Holder J."/>
            <person name="Sullivan T.D."/>
            <person name="Marty A.J."/>
            <person name="Carmen J.C."/>
            <person name="Chen Z."/>
            <person name="Ding L."/>
            <person name="Gujja S."/>
            <person name="Magrini V."/>
            <person name="Misas E."/>
            <person name="Mitreva M."/>
            <person name="Priest M."/>
            <person name="Saif S."/>
            <person name="Whiston E.A."/>
            <person name="Young S."/>
            <person name="Zeng Q."/>
            <person name="Goldman W.E."/>
            <person name="Mardis E.R."/>
            <person name="Taylor J.W."/>
            <person name="McEwen J.G."/>
            <person name="Clay O.K."/>
            <person name="Klein B.S."/>
            <person name="Cuomo C.A."/>
        </authorList>
    </citation>
    <scope>NUCLEOTIDE SEQUENCE [LARGE SCALE GENOMIC DNA]</scope>
    <source>
        <strain evidence="2">ER-3 / ATCC MYA-2586</strain>
    </source>
</reference>
<organism evidence="1 2">
    <name type="scientific">Ajellomyces dermatitidis (strain ER-3 / ATCC MYA-2586)</name>
    <name type="common">Blastomyces dermatitidis</name>
    <dbReference type="NCBI Taxonomy" id="559297"/>
    <lineage>
        <taxon>Eukaryota</taxon>
        <taxon>Fungi</taxon>
        <taxon>Dikarya</taxon>
        <taxon>Ascomycota</taxon>
        <taxon>Pezizomycotina</taxon>
        <taxon>Eurotiomycetes</taxon>
        <taxon>Eurotiomycetidae</taxon>
        <taxon>Onygenales</taxon>
        <taxon>Ajellomycetaceae</taxon>
        <taxon>Blastomyces</taxon>
    </lineage>
</organism>